<dbReference type="SUPFAM" id="SSF52266">
    <property type="entry name" value="SGNH hydrolase"/>
    <property type="match status" value="1"/>
</dbReference>
<accession>M2ZV46</accession>
<keyword evidence="2" id="KW-1185">Reference proteome</keyword>
<evidence type="ECO:0000313" key="2">
    <source>
        <dbReference type="Proteomes" id="UP000011744"/>
    </source>
</evidence>
<proteinExistence type="predicted"/>
<dbReference type="EMBL" id="AONQ01000006">
    <property type="protein sequence ID" value="EME71272.1"/>
    <property type="molecule type" value="Genomic_DNA"/>
</dbReference>
<organism evidence="1 2">
    <name type="scientific">Paramagnetospirillum caucaseum</name>
    <dbReference type="NCBI Taxonomy" id="1244869"/>
    <lineage>
        <taxon>Bacteria</taxon>
        <taxon>Pseudomonadati</taxon>
        <taxon>Pseudomonadota</taxon>
        <taxon>Alphaproteobacteria</taxon>
        <taxon>Rhodospirillales</taxon>
        <taxon>Magnetospirillaceae</taxon>
        <taxon>Paramagnetospirillum</taxon>
    </lineage>
</organism>
<comment type="caution">
    <text evidence="1">The sequence shown here is derived from an EMBL/GenBank/DDBJ whole genome shotgun (WGS) entry which is preliminary data.</text>
</comment>
<evidence type="ECO:0008006" key="3">
    <source>
        <dbReference type="Google" id="ProtNLM"/>
    </source>
</evidence>
<dbReference type="GO" id="GO:0016788">
    <property type="term" value="F:hydrolase activity, acting on ester bonds"/>
    <property type="evidence" value="ECO:0007669"/>
    <property type="project" value="UniProtKB-ARBA"/>
</dbReference>
<name>M2ZV46_9PROT</name>
<gene>
    <name evidence="1" type="ORF">H261_03718</name>
</gene>
<reference evidence="1 2" key="1">
    <citation type="journal article" date="2014" name="Genome Announc.">
        <title>Draft Genome Sequence of Magnetospirillum sp. Strain SO-1, a Freshwater Magnetotactic Bacterium Isolated from the Ol'khovka River, Russia.</title>
        <authorList>
            <person name="Grouzdev D.S."/>
            <person name="Dziuba M.V."/>
            <person name="Sukhacheva M.S."/>
            <person name="Mardanov A.V."/>
            <person name="Beletskiy A.V."/>
            <person name="Kuznetsov B.B."/>
            <person name="Skryabin K.G."/>
        </authorList>
    </citation>
    <scope>NUCLEOTIDE SEQUENCE [LARGE SCALE GENOMIC DNA]</scope>
    <source>
        <strain evidence="1 2">SO-1</strain>
    </source>
</reference>
<dbReference type="InterPro" id="IPR036514">
    <property type="entry name" value="SGNH_hydro_sf"/>
</dbReference>
<dbReference type="AlphaFoldDB" id="M2ZV46"/>
<dbReference type="eggNOG" id="ENOG502ZNZY">
    <property type="taxonomic scope" value="Bacteria"/>
</dbReference>
<dbReference type="Gene3D" id="3.40.50.1110">
    <property type="entry name" value="SGNH hydrolase"/>
    <property type="match status" value="1"/>
</dbReference>
<protein>
    <recommendedName>
        <fullName evidence="3">SGNH hydrolase-type esterase domain-containing protein</fullName>
    </recommendedName>
</protein>
<evidence type="ECO:0000313" key="1">
    <source>
        <dbReference type="EMBL" id="EME71272.1"/>
    </source>
</evidence>
<dbReference type="PATRIC" id="fig|1244869.3.peg.740"/>
<sequence length="342" mass="38537">MKRKLGNILTVFLSVLLSIAVFELILQEFSPTYPSDVPGMMVFDSELGYRYRPSSHFLRSADYQIEFETNRLGSFNYTDDFTGYRELVFALGDSYTQGTGVPMDASYPAQLDLQLNIGSDGRYRKDIAVVNLGVSSYGTLQELITFRRMLKELGKPSFVLLLGAENDAEDIDELLSGRRARKAVAGSPYWGAFTPVARWILDRQVTILALEALRPLLISRSPSPHGMSVAERCRPYLEMLADEVEVAGGKLIVSWAVTQDHAPSYDWLRNWALHRGVGFADWWPTVQSVRDQVPTMPLRNPHSGGHFRTWVNQAIARAFAKEIGASRPTVGQMNRMPYNRIH</sequence>
<dbReference type="Proteomes" id="UP000011744">
    <property type="component" value="Unassembled WGS sequence"/>
</dbReference>